<gene>
    <name evidence="2" type="ORF">TCNE_LOCUS11472</name>
</gene>
<dbReference type="EMBL" id="UYWY01020869">
    <property type="protein sequence ID" value="VDM42793.1"/>
    <property type="molecule type" value="Genomic_DNA"/>
</dbReference>
<organism evidence="3 4">
    <name type="scientific">Toxocara canis</name>
    <name type="common">Canine roundworm</name>
    <dbReference type="NCBI Taxonomy" id="6265"/>
    <lineage>
        <taxon>Eukaryota</taxon>
        <taxon>Metazoa</taxon>
        <taxon>Ecdysozoa</taxon>
        <taxon>Nematoda</taxon>
        <taxon>Chromadorea</taxon>
        <taxon>Rhabditida</taxon>
        <taxon>Spirurina</taxon>
        <taxon>Ascaridomorpha</taxon>
        <taxon>Ascaridoidea</taxon>
        <taxon>Toxocaridae</taxon>
        <taxon>Toxocara</taxon>
    </lineage>
</organism>
<feature type="signal peptide" evidence="1">
    <location>
        <begin position="1"/>
        <end position="17"/>
    </location>
</feature>
<keyword evidence="3" id="KW-1185">Reference proteome</keyword>
<feature type="chain" id="PRO_5044553374" evidence="1">
    <location>
        <begin position="18"/>
        <end position="276"/>
    </location>
</feature>
<proteinExistence type="predicted"/>
<reference evidence="4" key="1">
    <citation type="submission" date="2016-06" db="UniProtKB">
        <authorList>
            <consortium name="WormBaseParasite"/>
        </authorList>
    </citation>
    <scope>IDENTIFICATION</scope>
</reference>
<dbReference type="WBParaSite" id="TCNE_0001147201-mRNA-1">
    <property type="protein sequence ID" value="TCNE_0001147201-mRNA-1"/>
    <property type="gene ID" value="TCNE_0001147201"/>
</dbReference>
<evidence type="ECO:0000313" key="3">
    <source>
        <dbReference type="Proteomes" id="UP000050794"/>
    </source>
</evidence>
<evidence type="ECO:0000256" key="1">
    <source>
        <dbReference type="SAM" id="SignalP"/>
    </source>
</evidence>
<evidence type="ECO:0000313" key="4">
    <source>
        <dbReference type="WBParaSite" id="TCNE_0001147201-mRNA-1"/>
    </source>
</evidence>
<dbReference type="Proteomes" id="UP000050794">
    <property type="component" value="Unassembled WGS sequence"/>
</dbReference>
<reference evidence="2 3" key="2">
    <citation type="submission" date="2018-11" db="EMBL/GenBank/DDBJ databases">
        <authorList>
            <consortium name="Pathogen Informatics"/>
        </authorList>
    </citation>
    <scope>NUCLEOTIDE SEQUENCE [LARGE SCALE GENOMIC DNA]</scope>
</reference>
<sequence length="276" mass="30136">MRRMIFVLLSGLHSVLCERCPIIIGDFECPVGYKCVDNQCSSPDGQLGSADCKKVNCPSMTRCFKGRCYSTTGLTCNRNVLLDSSTAESIISNCGDKGKCINGRCVEDSCAHVVCSQGSLCTNGACAPVVGRECSQEACEGGTVCVNGHCVLDPCTNRCPADHECRLGECRHLQGISCHNQCPHPYECIDGRCTRNGCHFLQHIIWQTDLLILVTAAFAFFNFGNCARKVCKVGEACENGLCVKVEDRFCTLAIRDCGERFECESNKCHDKLLQTV</sequence>
<keyword evidence="1" id="KW-0732">Signal</keyword>
<name>A0A183USK2_TOXCA</name>
<dbReference type="AlphaFoldDB" id="A0A183USK2"/>
<evidence type="ECO:0000313" key="2">
    <source>
        <dbReference type="EMBL" id="VDM42793.1"/>
    </source>
</evidence>
<accession>A0A183USK2</accession>
<protein>
    <submittedName>
        <fullName evidence="4">Tenascin-X</fullName>
    </submittedName>
</protein>